<organism evidence="1">
    <name type="scientific">Arundo donax</name>
    <name type="common">Giant reed</name>
    <name type="synonym">Donax arundinaceus</name>
    <dbReference type="NCBI Taxonomy" id="35708"/>
    <lineage>
        <taxon>Eukaryota</taxon>
        <taxon>Viridiplantae</taxon>
        <taxon>Streptophyta</taxon>
        <taxon>Embryophyta</taxon>
        <taxon>Tracheophyta</taxon>
        <taxon>Spermatophyta</taxon>
        <taxon>Magnoliopsida</taxon>
        <taxon>Liliopsida</taxon>
        <taxon>Poales</taxon>
        <taxon>Poaceae</taxon>
        <taxon>PACMAD clade</taxon>
        <taxon>Arundinoideae</taxon>
        <taxon>Arundineae</taxon>
        <taxon>Arundo</taxon>
    </lineage>
</organism>
<dbReference type="AlphaFoldDB" id="A0A0A8ZUF3"/>
<evidence type="ECO:0000313" key="1">
    <source>
        <dbReference type="EMBL" id="JAD43019.1"/>
    </source>
</evidence>
<accession>A0A0A8ZUF3</accession>
<protein>
    <submittedName>
        <fullName evidence="1">Uncharacterized protein</fullName>
    </submittedName>
</protein>
<name>A0A0A8ZUF3_ARUDO</name>
<sequence length="27" mass="3201">MMALHNIRPLMSLCTTPDHGWCHVHLW</sequence>
<reference evidence="1" key="2">
    <citation type="journal article" date="2015" name="Data Brief">
        <title>Shoot transcriptome of the giant reed, Arundo donax.</title>
        <authorList>
            <person name="Barrero R.A."/>
            <person name="Guerrero F.D."/>
            <person name="Moolhuijzen P."/>
            <person name="Goolsby J.A."/>
            <person name="Tidwell J."/>
            <person name="Bellgard S.E."/>
            <person name="Bellgard M.I."/>
        </authorList>
    </citation>
    <scope>NUCLEOTIDE SEQUENCE</scope>
    <source>
        <tissue evidence="1">Shoot tissue taken approximately 20 cm above the soil surface</tissue>
    </source>
</reference>
<proteinExistence type="predicted"/>
<reference evidence="1" key="1">
    <citation type="submission" date="2014-09" db="EMBL/GenBank/DDBJ databases">
        <authorList>
            <person name="Magalhaes I.L.F."/>
            <person name="Oliveira U."/>
            <person name="Santos F.R."/>
            <person name="Vidigal T.H.D.A."/>
            <person name="Brescovit A.D."/>
            <person name="Santos A.J."/>
        </authorList>
    </citation>
    <scope>NUCLEOTIDE SEQUENCE</scope>
    <source>
        <tissue evidence="1">Shoot tissue taken approximately 20 cm above the soil surface</tissue>
    </source>
</reference>
<dbReference type="EMBL" id="GBRH01254876">
    <property type="protein sequence ID" value="JAD43019.1"/>
    <property type="molecule type" value="Transcribed_RNA"/>
</dbReference>